<dbReference type="GO" id="GO:0009421">
    <property type="term" value="C:bacterial-type flagellum filament cap"/>
    <property type="evidence" value="ECO:0007669"/>
    <property type="project" value="InterPro"/>
</dbReference>
<dbReference type="GO" id="GO:0071973">
    <property type="term" value="P:bacterial-type flagellum-dependent cell motility"/>
    <property type="evidence" value="ECO:0007669"/>
    <property type="project" value="TreeGrafter"/>
</dbReference>
<dbReference type="InterPro" id="IPR040026">
    <property type="entry name" value="FliD"/>
</dbReference>
<evidence type="ECO:0000256" key="1">
    <source>
        <dbReference type="SAM" id="Coils"/>
    </source>
</evidence>
<reference evidence="3 4" key="1">
    <citation type="submission" date="2018-06" db="EMBL/GenBank/DDBJ databases">
        <title>Extensive metabolic versatility and redundancy in microbially diverse, dynamic hydrothermal sediments.</title>
        <authorList>
            <person name="Dombrowski N."/>
            <person name="Teske A."/>
            <person name="Baker B.J."/>
        </authorList>
    </citation>
    <scope>NUCLEOTIDE SEQUENCE [LARGE SCALE GENOMIC DNA]</scope>
    <source>
        <strain evidence="3">B3_G15</strain>
    </source>
</reference>
<dbReference type="Proteomes" id="UP000280417">
    <property type="component" value="Unassembled WGS sequence"/>
</dbReference>
<dbReference type="PANTHER" id="PTHR30288">
    <property type="entry name" value="FLAGELLAR CAP/ASSEMBLY PROTEIN FLID"/>
    <property type="match status" value="1"/>
</dbReference>
<evidence type="ECO:0000313" key="4">
    <source>
        <dbReference type="Proteomes" id="UP000280417"/>
    </source>
</evidence>
<dbReference type="Pfam" id="PF07195">
    <property type="entry name" value="FliD_C"/>
    <property type="match status" value="2"/>
</dbReference>
<name>A0A662DG27_UNCAE</name>
<dbReference type="InterPro" id="IPR008979">
    <property type="entry name" value="Galactose-bd-like_sf"/>
</dbReference>
<dbReference type="PROSITE" id="PS50022">
    <property type="entry name" value="FA58C_3"/>
    <property type="match status" value="1"/>
</dbReference>
<dbReference type="InterPro" id="IPR000421">
    <property type="entry name" value="FA58C"/>
</dbReference>
<evidence type="ECO:0000259" key="2">
    <source>
        <dbReference type="PROSITE" id="PS50022"/>
    </source>
</evidence>
<feature type="domain" description="F5/8 type C" evidence="2">
    <location>
        <begin position="178"/>
        <end position="335"/>
    </location>
</feature>
<accession>A0A662DG27</accession>
<sequence length="423" mass="46733">RMIVDPEFSTGKVLELTTTVAPQNAAVVLGEETGNRILITDTSNQLDQVIPGVTLNLISNSPDKTVYIKVEADIEGIKQSIANLVDAYNNLMDAINAQQSYDADTKERGGPLFGNINLTHIRNELVRAVTDPVEGSVSLTSIFEIGITADLTGHLNIDDTRLTQVLNENLEGVRELFSSSQNVALSSFGTGVSASSTYSSNYNVESVNNGDTSSDNWGTSGGGWMDGTQSEFPDYLTLTFDRVRILNKVVIYTLDSATYPASSYGIKNYELQYLTPGGDLNDDNDWQTYTTVTDNTDGVITHYLPSISTQAIRLKINDSNDGEWSRIIEFEAYQNTGIGGRLKNCLSSITDATTGLIASIEDSLLSQNEDYEERIEVQEKLLQMRREALWRQFTRMEQYLGMMQAQSSWLLQQITIMNALASR</sequence>
<proteinExistence type="predicted"/>
<dbReference type="InterPro" id="IPR010809">
    <property type="entry name" value="FliD_C"/>
</dbReference>
<dbReference type="PANTHER" id="PTHR30288:SF0">
    <property type="entry name" value="FLAGELLAR HOOK-ASSOCIATED PROTEIN 2"/>
    <property type="match status" value="1"/>
</dbReference>
<feature type="coiled-coil region" evidence="1">
    <location>
        <begin position="361"/>
        <end position="388"/>
    </location>
</feature>
<dbReference type="GO" id="GO:0007155">
    <property type="term" value="P:cell adhesion"/>
    <property type="evidence" value="ECO:0007669"/>
    <property type="project" value="InterPro"/>
</dbReference>
<dbReference type="EMBL" id="QMQA01000028">
    <property type="protein sequence ID" value="RLE14804.1"/>
    <property type="molecule type" value="Genomic_DNA"/>
</dbReference>
<dbReference type="Gene3D" id="2.60.120.260">
    <property type="entry name" value="Galactose-binding domain-like"/>
    <property type="match status" value="1"/>
</dbReference>
<protein>
    <recommendedName>
        <fullName evidence="2">F5/8 type C domain-containing protein</fullName>
    </recommendedName>
</protein>
<evidence type="ECO:0000313" key="3">
    <source>
        <dbReference type="EMBL" id="RLE14804.1"/>
    </source>
</evidence>
<dbReference type="AlphaFoldDB" id="A0A662DG27"/>
<feature type="non-terminal residue" evidence="3">
    <location>
        <position position="1"/>
    </location>
</feature>
<comment type="caution">
    <text evidence="3">The sequence shown here is derived from an EMBL/GenBank/DDBJ whole genome shotgun (WGS) entry which is preliminary data.</text>
</comment>
<keyword evidence="1" id="KW-0175">Coiled coil</keyword>
<gene>
    <name evidence="3" type="ORF">DRJ04_01640</name>
</gene>
<dbReference type="SUPFAM" id="SSF49785">
    <property type="entry name" value="Galactose-binding domain-like"/>
    <property type="match status" value="1"/>
</dbReference>
<organism evidence="3 4">
    <name type="scientific">Aerophobetes bacterium</name>
    <dbReference type="NCBI Taxonomy" id="2030807"/>
    <lineage>
        <taxon>Bacteria</taxon>
        <taxon>Candidatus Aerophobota</taxon>
    </lineage>
</organism>